<dbReference type="EMBL" id="OX465078">
    <property type="protein sequence ID" value="CAI9271157.1"/>
    <property type="molecule type" value="Genomic_DNA"/>
</dbReference>
<organism evidence="2 3">
    <name type="scientific">Lactuca saligna</name>
    <name type="common">Willowleaf lettuce</name>
    <dbReference type="NCBI Taxonomy" id="75948"/>
    <lineage>
        <taxon>Eukaryota</taxon>
        <taxon>Viridiplantae</taxon>
        <taxon>Streptophyta</taxon>
        <taxon>Embryophyta</taxon>
        <taxon>Tracheophyta</taxon>
        <taxon>Spermatophyta</taxon>
        <taxon>Magnoliopsida</taxon>
        <taxon>eudicotyledons</taxon>
        <taxon>Gunneridae</taxon>
        <taxon>Pentapetalae</taxon>
        <taxon>asterids</taxon>
        <taxon>campanulids</taxon>
        <taxon>Asterales</taxon>
        <taxon>Asteraceae</taxon>
        <taxon>Cichorioideae</taxon>
        <taxon>Cichorieae</taxon>
        <taxon>Lactucinae</taxon>
        <taxon>Lactuca</taxon>
    </lineage>
</organism>
<keyword evidence="3" id="KW-1185">Reference proteome</keyword>
<dbReference type="Proteomes" id="UP001177003">
    <property type="component" value="Chromosome 2"/>
</dbReference>
<dbReference type="AlphaFoldDB" id="A0AA35YD50"/>
<feature type="compositionally biased region" description="Pro residues" evidence="1">
    <location>
        <begin position="62"/>
        <end position="79"/>
    </location>
</feature>
<name>A0AA35YD50_LACSI</name>
<accession>A0AA35YD50</accession>
<feature type="region of interest" description="Disordered" evidence="1">
    <location>
        <begin position="33"/>
        <end position="91"/>
    </location>
</feature>
<reference evidence="2" key="1">
    <citation type="submission" date="2023-04" db="EMBL/GenBank/DDBJ databases">
        <authorList>
            <person name="Vijverberg K."/>
            <person name="Xiong W."/>
            <person name="Schranz E."/>
        </authorList>
    </citation>
    <scope>NUCLEOTIDE SEQUENCE</scope>
</reference>
<evidence type="ECO:0000313" key="3">
    <source>
        <dbReference type="Proteomes" id="UP001177003"/>
    </source>
</evidence>
<proteinExistence type="predicted"/>
<evidence type="ECO:0000256" key="1">
    <source>
        <dbReference type="SAM" id="MobiDB-lite"/>
    </source>
</evidence>
<evidence type="ECO:0000313" key="2">
    <source>
        <dbReference type="EMBL" id="CAI9271157.1"/>
    </source>
</evidence>
<sequence>MDHLPNPFLLLFSITTAPPSSFLVFPIEISKKEASEGHRTSPQFLHRNTGKTKKNEGSSTELPPPSTPRRSSQPPPAPPVFTAAPPLRRTGGFPPVYESDTQTCMRFCHMQSPKKLDLSRKSRPLGNTSRLSELLVNHSIRKSVKCRAHSDDGKHGTQVL</sequence>
<gene>
    <name evidence="2" type="ORF">LSALG_LOCUS11436</name>
</gene>
<protein>
    <submittedName>
        <fullName evidence="2">Uncharacterized protein</fullName>
    </submittedName>
</protein>